<accession>A0ABD0P8A1</accession>
<evidence type="ECO:0000313" key="1">
    <source>
        <dbReference type="EMBL" id="KAL0169233.1"/>
    </source>
</evidence>
<feature type="non-terminal residue" evidence="1">
    <location>
        <position position="65"/>
    </location>
</feature>
<gene>
    <name evidence="1" type="ORF">M9458_033829</name>
</gene>
<dbReference type="Proteomes" id="UP001529510">
    <property type="component" value="Unassembled WGS sequence"/>
</dbReference>
<sequence length="65" mass="7804">FVFFVDATDDFLKNRVLNLPETVVEGTSYTPEQFLRRLANFRERNVEDETLLNYFEDLEIHPEHL</sequence>
<dbReference type="Gene3D" id="3.40.50.300">
    <property type="entry name" value="P-loop containing nucleotide triphosphate hydrolases"/>
    <property type="match status" value="1"/>
</dbReference>
<dbReference type="AlphaFoldDB" id="A0ABD0P8A1"/>
<protein>
    <submittedName>
        <fullName evidence="1">Uncharacterized protein</fullName>
    </submittedName>
</protein>
<name>A0ABD0P8A1_CIRMR</name>
<dbReference type="EMBL" id="JAMKFB020000017">
    <property type="protein sequence ID" value="KAL0169233.1"/>
    <property type="molecule type" value="Genomic_DNA"/>
</dbReference>
<comment type="caution">
    <text evidence="1">The sequence shown here is derived from an EMBL/GenBank/DDBJ whole genome shotgun (WGS) entry which is preliminary data.</text>
</comment>
<reference evidence="1 2" key="1">
    <citation type="submission" date="2024-05" db="EMBL/GenBank/DDBJ databases">
        <title>Genome sequencing and assembly of Indian major carp, Cirrhinus mrigala (Hamilton, 1822).</title>
        <authorList>
            <person name="Mohindra V."/>
            <person name="Chowdhury L.M."/>
            <person name="Lal K."/>
            <person name="Jena J.K."/>
        </authorList>
    </citation>
    <scope>NUCLEOTIDE SEQUENCE [LARGE SCALE GENOMIC DNA]</scope>
    <source>
        <strain evidence="1">CM1030</strain>
        <tissue evidence="1">Blood</tissue>
    </source>
</reference>
<organism evidence="1 2">
    <name type="scientific">Cirrhinus mrigala</name>
    <name type="common">Mrigala</name>
    <dbReference type="NCBI Taxonomy" id="683832"/>
    <lineage>
        <taxon>Eukaryota</taxon>
        <taxon>Metazoa</taxon>
        <taxon>Chordata</taxon>
        <taxon>Craniata</taxon>
        <taxon>Vertebrata</taxon>
        <taxon>Euteleostomi</taxon>
        <taxon>Actinopterygii</taxon>
        <taxon>Neopterygii</taxon>
        <taxon>Teleostei</taxon>
        <taxon>Ostariophysi</taxon>
        <taxon>Cypriniformes</taxon>
        <taxon>Cyprinidae</taxon>
        <taxon>Labeoninae</taxon>
        <taxon>Labeonini</taxon>
        <taxon>Cirrhinus</taxon>
    </lineage>
</organism>
<proteinExistence type="predicted"/>
<evidence type="ECO:0000313" key="2">
    <source>
        <dbReference type="Proteomes" id="UP001529510"/>
    </source>
</evidence>
<dbReference type="InterPro" id="IPR027417">
    <property type="entry name" value="P-loop_NTPase"/>
</dbReference>
<feature type="non-terminal residue" evidence="1">
    <location>
        <position position="1"/>
    </location>
</feature>
<keyword evidence="2" id="KW-1185">Reference proteome</keyword>